<dbReference type="Pfam" id="PF12680">
    <property type="entry name" value="SnoaL_2"/>
    <property type="match status" value="1"/>
</dbReference>
<feature type="domain" description="SnoaL-like" evidence="1">
    <location>
        <begin position="16"/>
        <end position="117"/>
    </location>
</feature>
<reference evidence="2 3" key="1">
    <citation type="submission" date="2015-06" db="EMBL/GenBank/DDBJ databases">
        <title>New insights into the roles of widespread benthic archaea in carbon and nitrogen cycling.</title>
        <authorList>
            <person name="Lazar C.S."/>
            <person name="Baker B.J."/>
            <person name="Seitz K.W."/>
            <person name="Hyde A.S."/>
            <person name="Dick G.J."/>
            <person name="Hinrichs K.-U."/>
            <person name="Teske A.P."/>
        </authorList>
    </citation>
    <scope>NUCLEOTIDE SEQUENCE [LARGE SCALE GENOMIC DNA]</scope>
    <source>
        <strain evidence="2">DG-45</strain>
    </source>
</reference>
<evidence type="ECO:0000313" key="3">
    <source>
        <dbReference type="Proteomes" id="UP000037210"/>
    </source>
</evidence>
<protein>
    <recommendedName>
        <fullName evidence="1">SnoaL-like domain-containing protein</fullName>
    </recommendedName>
</protein>
<comment type="caution">
    <text evidence="2">The sequence shown here is derived from an EMBL/GenBank/DDBJ whole genome shotgun (WGS) entry which is preliminary data.</text>
</comment>
<name>A0A0M0BPZ7_9ARCH</name>
<organism evidence="2 3">
    <name type="scientific">miscellaneous Crenarchaeota group-15 archaeon DG-45</name>
    <dbReference type="NCBI Taxonomy" id="1685127"/>
    <lineage>
        <taxon>Archaea</taxon>
        <taxon>Candidatus Bathyarchaeota</taxon>
        <taxon>MCG-15</taxon>
    </lineage>
</organism>
<evidence type="ECO:0000259" key="1">
    <source>
        <dbReference type="Pfam" id="PF12680"/>
    </source>
</evidence>
<sequence>MVGKEQNPNVERLMRIWKAFNENDLEAIAQMVDGEIVYRVSGRGPISGTYNGRHEFIAALERVKELSGGTMTVQPMVTLADDEFVFALARARGQRGEKKLDIEHCYLYRFRDGRLVEGRTMPVDLYAFDEFWL</sequence>
<dbReference type="InterPro" id="IPR037401">
    <property type="entry name" value="SnoaL-like"/>
</dbReference>
<dbReference type="SUPFAM" id="SSF54427">
    <property type="entry name" value="NTF2-like"/>
    <property type="match status" value="1"/>
</dbReference>
<proteinExistence type="predicted"/>
<dbReference type="AlphaFoldDB" id="A0A0M0BPZ7"/>
<dbReference type="InterPro" id="IPR032710">
    <property type="entry name" value="NTF2-like_dom_sf"/>
</dbReference>
<accession>A0A0M0BPZ7</accession>
<dbReference type="Gene3D" id="3.10.450.50">
    <property type="match status" value="1"/>
</dbReference>
<dbReference type="Proteomes" id="UP000037210">
    <property type="component" value="Unassembled WGS sequence"/>
</dbReference>
<evidence type="ECO:0000313" key="2">
    <source>
        <dbReference type="EMBL" id="KON30647.1"/>
    </source>
</evidence>
<gene>
    <name evidence="2" type="ORF">AC482_03370</name>
</gene>
<dbReference type="EMBL" id="LFWZ01000025">
    <property type="protein sequence ID" value="KON30647.1"/>
    <property type="molecule type" value="Genomic_DNA"/>
</dbReference>